<keyword evidence="2" id="KW-1185">Reference proteome</keyword>
<organism evidence="1 2">
    <name type="scientific">Inquilinus limosus</name>
    <dbReference type="NCBI Taxonomy" id="171674"/>
    <lineage>
        <taxon>Bacteria</taxon>
        <taxon>Pseudomonadati</taxon>
        <taxon>Pseudomonadota</taxon>
        <taxon>Alphaproteobacteria</taxon>
        <taxon>Rhodospirillales</taxon>
        <taxon>Rhodospirillaceae</taxon>
        <taxon>Inquilinus</taxon>
    </lineage>
</organism>
<name>A0A211ZFH4_9PROT</name>
<dbReference type="RefSeq" id="WP_088154803.1">
    <property type="nucleotide sequence ID" value="NZ_NHON01000071.1"/>
</dbReference>
<sequence length="185" mass="20462">MLRTTLANFLMTGRAGAIGEGSTRAEVWRVFGRPGAWLWREPQRASACWWYGSLEIGFDGRTGPLDRIGYIQIESRDSHGRFGGDRRVRLHDGGFRAAVADRAGLKRFARRHGIPLIPVHTQRHGEGFLAPGGVTVWFADDPPSDISPDGTFITERLDLCSPLAIPAPTGFLRRCRGQALRRPAS</sequence>
<gene>
    <name evidence="1" type="ORF">BWR60_26920</name>
</gene>
<accession>A0A211ZFH4</accession>
<reference evidence="2" key="1">
    <citation type="submission" date="2017-05" db="EMBL/GenBank/DDBJ databases">
        <authorList>
            <person name="Macchi M."/>
            <person name="Festa S."/>
            <person name="Coppotelli B.M."/>
            <person name="Morelli I.S."/>
        </authorList>
    </citation>
    <scope>NUCLEOTIDE SEQUENCE [LARGE SCALE GENOMIC DNA]</scope>
    <source>
        <strain evidence="2">I</strain>
    </source>
</reference>
<comment type="caution">
    <text evidence="1">The sequence shown here is derived from an EMBL/GenBank/DDBJ whole genome shotgun (WGS) entry which is preliminary data.</text>
</comment>
<proteinExistence type="predicted"/>
<dbReference type="AlphaFoldDB" id="A0A211ZFH4"/>
<dbReference type="EMBL" id="NHON01000071">
    <property type="protein sequence ID" value="OWJ64038.1"/>
    <property type="molecule type" value="Genomic_DNA"/>
</dbReference>
<dbReference type="Proteomes" id="UP000196655">
    <property type="component" value="Unassembled WGS sequence"/>
</dbReference>
<evidence type="ECO:0000313" key="1">
    <source>
        <dbReference type="EMBL" id="OWJ64038.1"/>
    </source>
</evidence>
<protein>
    <submittedName>
        <fullName evidence="1">Uncharacterized protein</fullName>
    </submittedName>
</protein>
<evidence type="ECO:0000313" key="2">
    <source>
        <dbReference type="Proteomes" id="UP000196655"/>
    </source>
</evidence>